<keyword evidence="2" id="KW-0472">Membrane</keyword>
<protein>
    <submittedName>
        <fullName evidence="3">Uncharacterized protein</fullName>
    </submittedName>
</protein>
<name>A0A5E4S0C8_9BURK</name>
<keyword evidence="4" id="KW-1185">Reference proteome</keyword>
<feature type="transmembrane region" description="Helical" evidence="2">
    <location>
        <begin position="360"/>
        <end position="379"/>
    </location>
</feature>
<feature type="transmembrane region" description="Helical" evidence="2">
    <location>
        <begin position="399"/>
        <end position="419"/>
    </location>
</feature>
<proteinExistence type="predicted"/>
<feature type="compositionally biased region" description="Pro residues" evidence="1">
    <location>
        <begin position="510"/>
        <end position="519"/>
    </location>
</feature>
<feature type="compositionally biased region" description="Basic residues" evidence="1">
    <location>
        <begin position="533"/>
        <end position="546"/>
    </location>
</feature>
<dbReference type="RefSeq" id="WP_150677843.1">
    <property type="nucleotide sequence ID" value="NZ_CABPSK010000001.1"/>
</dbReference>
<gene>
    <name evidence="3" type="ORF">PPN31114_00431</name>
</gene>
<accession>A0A5E4S0C8</accession>
<dbReference type="OrthoDB" id="8945317at2"/>
<keyword evidence="2" id="KW-1133">Transmembrane helix</keyword>
<feature type="region of interest" description="Disordered" evidence="1">
    <location>
        <begin position="27"/>
        <end position="53"/>
    </location>
</feature>
<evidence type="ECO:0000256" key="1">
    <source>
        <dbReference type="SAM" id="MobiDB-lite"/>
    </source>
</evidence>
<organism evidence="3 4">
    <name type="scientific">Pandoraea pneumonica</name>
    <dbReference type="NCBI Taxonomy" id="2508299"/>
    <lineage>
        <taxon>Bacteria</taxon>
        <taxon>Pseudomonadati</taxon>
        <taxon>Pseudomonadota</taxon>
        <taxon>Betaproteobacteria</taxon>
        <taxon>Burkholderiales</taxon>
        <taxon>Burkholderiaceae</taxon>
        <taxon>Pandoraea</taxon>
    </lineage>
</organism>
<dbReference type="Proteomes" id="UP000366945">
    <property type="component" value="Unassembled WGS sequence"/>
</dbReference>
<dbReference type="GeneID" id="300402497"/>
<evidence type="ECO:0000313" key="3">
    <source>
        <dbReference type="EMBL" id="VVD67508.1"/>
    </source>
</evidence>
<evidence type="ECO:0000256" key="2">
    <source>
        <dbReference type="SAM" id="Phobius"/>
    </source>
</evidence>
<reference evidence="3 4" key="1">
    <citation type="submission" date="2019-08" db="EMBL/GenBank/DDBJ databases">
        <authorList>
            <person name="Peeters C."/>
        </authorList>
    </citation>
    <scope>NUCLEOTIDE SEQUENCE [LARGE SCALE GENOMIC DNA]</scope>
    <source>
        <strain evidence="3 4">LMG 31114</strain>
    </source>
</reference>
<keyword evidence="2" id="KW-0812">Transmembrane</keyword>
<feature type="compositionally biased region" description="Polar residues" evidence="1">
    <location>
        <begin position="29"/>
        <end position="43"/>
    </location>
</feature>
<sequence>MASAADFMPANTFSTQTPHAAITARTDARNTISHQSPAASTISGDLRETRNIPPTLDQTEVPILKALSLTPEQARSAEAGRIFQYFWGYVQQHLDDTTPVPSTTPGRQPPWLNDFSKHLRQTADTLVARGINLAEVKCRFQALLADVRSGKLRACIARGGVRDALPFAIGSFAASLLATGAEQVAKAVGAVTSLIWRIPICVASGIVIMLGNTAGAALLETLFPSLRDKLPQTTPAPGLEHLNASIHNLSRECAVSFFSFAGLYGMVRNPLRLLFECLISNDIMSGGARHMVHAALEVPLAIVGAPLRACLDHLRMSENNAATEILLQDNLADLLTNDPAADASEVSRFAAFRARFSKSFFSLPTASLCGLLIAAFAWIEWGSDVTDRANTNIWERILLNLLDFFWVYGIIGVLLQIIASSARNLAISTADQRRETERHTPTANVERGAIAVTRGSPKQPRISVISRDSGILGSQGDLQNMAWQHGGEPWQFPSHRASFSADSVFGSPSSTPPETPPHQRPTDAAPFAPANRMGHKRRVSVSKKQHLGPLPEAVTAVSDSLPDDGQPLPDRRQHH</sequence>
<evidence type="ECO:0000313" key="4">
    <source>
        <dbReference type="Proteomes" id="UP000366945"/>
    </source>
</evidence>
<dbReference type="EMBL" id="CABPSK010000001">
    <property type="protein sequence ID" value="VVD67508.1"/>
    <property type="molecule type" value="Genomic_DNA"/>
</dbReference>
<dbReference type="AlphaFoldDB" id="A0A5E4S0C8"/>
<feature type="region of interest" description="Disordered" evidence="1">
    <location>
        <begin position="480"/>
        <end position="575"/>
    </location>
</feature>